<feature type="transmembrane region" description="Helical" evidence="1">
    <location>
        <begin position="160"/>
        <end position="180"/>
    </location>
</feature>
<feature type="transmembrane region" description="Helical" evidence="1">
    <location>
        <begin position="32"/>
        <end position="54"/>
    </location>
</feature>
<feature type="transmembrane region" description="Helical" evidence="1">
    <location>
        <begin position="436"/>
        <end position="458"/>
    </location>
</feature>
<dbReference type="EMBL" id="AZBU02000006">
    <property type="protein sequence ID" value="TKR73320.1"/>
    <property type="molecule type" value="Genomic_DNA"/>
</dbReference>
<evidence type="ECO:0000313" key="3">
    <source>
        <dbReference type="Proteomes" id="UP000298663"/>
    </source>
</evidence>
<dbReference type="SUPFAM" id="SSF81321">
    <property type="entry name" value="Family A G protein-coupled receptor-like"/>
    <property type="match status" value="1"/>
</dbReference>
<feature type="transmembrane region" description="Helical" evidence="1">
    <location>
        <begin position="75"/>
        <end position="97"/>
    </location>
</feature>
<evidence type="ECO:0000313" key="2">
    <source>
        <dbReference type="EMBL" id="TKR73320.1"/>
    </source>
</evidence>
<evidence type="ECO:0008006" key="4">
    <source>
        <dbReference type="Google" id="ProtNLM"/>
    </source>
</evidence>
<dbReference type="Proteomes" id="UP000298663">
    <property type="component" value="Unassembled WGS sequence"/>
</dbReference>
<evidence type="ECO:0000256" key="1">
    <source>
        <dbReference type="SAM" id="Phobius"/>
    </source>
</evidence>
<organism evidence="2 3">
    <name type="scientific">Steinernema carpocapsae</name>
    <name type="common">Entomopathogenic nematode</name>
    <dbReference type="NCBI Taxonomy" id="34508"/>
    <lineage>
        <taxon>Eukaryota</taxon>
        <taxon>Metazoa</taxon>
        <taxon>Ecdysozoa</taxon>
        <taxon>Nematoda</taxon>
        <taxon>Chromadorea</taxon>
        <taxon>Rhabditida</taxon>
        <taxon>Tylenchina</taxon>
        <taxon>Panagrolaimomorpha</taxon>
        <taxon>Strongyloidoidea</taxon>
        <taxon>Steinernematidae</taxon>
        <taxon>Steinernema</taxon>
    </lineage>
</organism>
<keyword evidence="3" id="KW-1185">Reference proteome</keyword>
<proteinExistence type="predicted"/>
<comment type="caution">
    <text evidence="2">The sequence shown here is derived from an EMBL/GenBank/DDBJ whole genome shotgun (WGS) entry which is preliminary data.</text>
</comment>
<keyword evidence="1" id="KW-0812">Transmembrane</keyword>
<name>A0A4U5MU76_STECR</name>
<dbReference type="AlphaFoldDB" id="A0A4U5MU76"/>
<reference evidence="2 3" key="1">
    <citation type="journal article" date="2015" name="Genome Biol.">
        <title>Comparative genomics of Steinernema reveals deeply conserved gene regulatory networks.</title>
        <authorList>
            <person name="Dillman A.R."/>
            <person name="Macchietto M."/>
            <person name="Porter C.F."/>
            <person name="Rogers A."/>
            <person name="Williams B."/>
            <person name="Antoshechkin I."/>
            <person name="Lee M.M."/>
            <person name="Goodwin Z."/>
            <person name="Lu X."/>
            <person name="Lewis E.E."/>
            <person name="Goodrich-Blair H."/>
            <person name="Stock S.P."/>
            <person name="Adams B.J."/>
            <person name="Sternberg P.W."/>
            <person name="Mortazavi A."/>
        </authorList>
    </citation>
    <scope>NUCLEOTIDE SEQUENCE [LARGE SCALE GENOMIC DNA]</scope>
    <source>
        <strain evidence="2 3">ALL</strain>
    </source>
</reference>
<accession>A0A4U5MU76</accession>
<protein>
    <recommendedName>
        <fullName evidence="4">7TM GPCR serpentine receptor class x (Srx) domain-containing protein</fullName>
    </recommendedName>
</protein>
<reference evidence="2 3" key="2">
    <citation type="journal article" date="2019" name="G3 (Bethesda)">
        <title>Hybrid Assembly of the Genome of the Entomopathogenic Nematode Steinernema carpocapsae Identifies the X-Chromosome.</title>
        <authorList>
            <person name="Serra L."/>
            <person name="Macchietto M."/>
            <person name="Macias-Munoz A."/>
            <person name="McGill C.J."/>
            <person name="Rodriguez I.M."/>
            <person name="Rodriguez B."/>
            <person name="Murad R."/>
            <person name="Mortazavi A."/>
        </authorList>
    </citation>
    <scope>NUCLEOTIDE SEQUENCE [LARGE SCALE GENOMIC DNA]</scope>
    <source>
        <strain evidence="2 3">ALL</strain>
    </source>
</reference>
<feature type="transmembrane region" description="Helical" evidence="1">
    <location>
        <begin position="125"/>
        <end position="148"/>
    </location>
</feature>
<keyword evidence="1" id="KW-0472">Membrane</keyword>
<keyword evidence="1" id="KW-1133">Transmembrane helix</keyword>
<feature type="transmembrane region" description="Helical" evidence="1">
    <location>
        <begin position="192"/>
        <end position="215"/>
    </location>
</feature>
<sequence>MAIIAFLECCQMTGNFTGGIMLIANTMFLEEIAFVFGNIILVTWLVLIFLRFVLALNRFVVITNIGILSFMKARIVHVTVLLLSLIMLIAFITVAAVSKDTYVISIKDASWIYTKMNEIASIETVLATGFTPATFALYALTCLHVLKIRSQMSMSSMGEIRLLVSCACGFFYEMITILLFHYVLPNVNIHEADYAICGTFWGFIPGFNGIMLLWLNKAFRNRFFSLHWHSFDRTTVVSLNPDLRKLINANCLSGQNRLSGQAENKINTSTLTEQDNWSAPIGQRRLVGANWSETTGRRQLVRDDWSAPTGQRRLVGANWSETTDHKRLMMCPLFIHGEARPVDRSTAAPMLEQAGARHSTRERHIPFSLSNDRSTGWKQRRRRNHVSCNASHPATILRQNSISAQLMMITSANITVEAVLSLILAVDRLQIICEIWLSYLFSICFVVSQMTPYAGYVVTPGQCSAMLDALKLILTWFRKQELL</sequence>
<gene>
    <name evidence="2" type="ORF">L596_020642</name>
</gene>